<protein>
    <recommendedName>
        <fullName evidence="4">HAT C-terminal dimerisation domain-containing protein</fullName>
    </recommendedName>
</protein>
<sequence length="167" mass="19048">AYNGFLHGELEAAKKEICKALNNLEKNYKPILNIVVGKGNGRLDSHFHWMAYLLNSYYFYKDTTIHFDWDVITSTFKCVAAFYPNDLDAQTFVINTEIAIKILSLTTSSSGCERKWSTFEGDWIVEETDVELGASSKDDDLMRKLDESGSESDDEEEIDVKFDSDDE</sequence>
<comment type="caution">
    <text evidence="2">The sequence shown here is derived from an EMBL/GenBank/DDBJ whole genome shotgun (WGS) entry which is preliminary data.</text>
</comment>
<accession>A0ABQ8BG51</accession>
<feature type="compositionally biased region" description="Acidic residues" evidence="1">
    <location>
        <begin position="148"/>
        <end position="158"/>
    </location>
</feature>
<evidence type="ECO:0000256" key="1">
    <source>
        <dbReference type="SAM" id="MobiDB-lite"/>
    </source>
</evidence>
<organism evidence="2 3">
    <name type="scientific">Brassica napus</name>
    <name type="common">Rape</name>
    <dbReference type="NCBI Taxonomy" id="3708"/>
    <lineage>
        <taxon>Eukaryota</taxon>
        <taxon>Viridiplantae</taxon>
        <taxon>Streptophyta</taxon>
        <taxon>Embryophyta</taxon>
        <taxon>Tracheophyta</taxon>
        <taxon>Spermatophyta</taxon>
        <taxon>Magnoliopsida</taxon>
        <taxon>eudicotyledons</taxon>
        <taxon>Gunneridae</taxon>
        <taxon>Pentapetalae</taxon>
        <taxon>rosids</taxon>
        <taxon>malvids</taxon>
        <taxon>Brassicales</taxon>
        <taxon>Brassicaceae</taxon>
        <taxon>Brassiceae</taxon>
        <taxon>Brassica</taxon>
    </lineage>
</organism>
<evidence type="ECO:0008006" key="4">
    <source>
        <dbReference type="Google" id="ProtNLM"/>
    </source>
</evidence>
<feature type="region of interest" description="Disordered" evidence="1">
    <location>
        <begin position="139"/>
        <end position="167"/>
    </location>
</feature>
<evidence type="ECO:0000313" key="2">
    <source>
        <dbReference type="EMBL" id="KAH0903791.1"/>
    </source>
</evidence>
<gene>
    <name evidence="2" type="ORF">HID58_043294</name>
</gene>
<feature type="non-terminal residue" evidence="2">
    <location>
        <position position="1"/>
    </location>
</feature>
<dbReference type="Proteomes" id="UP000824890">
    <property type="component" value="Unassembled WGS sequence"/>
</dbReference>
<keyword evidence="3" id="KW-1185">Reference proteome</keyword>
<reference evidence="2 3" key="1">
    <citation type="submission" date="2021-05" db="EMBL/GenBank/DDBJ databases">
        <title>Genome Assembly of Synthetic Allotetraploid Brassica napus Reveals Homoeologous Exchanges between Subgenomes.</title>
        <authorList>
            <person name="Davis J.T."/>
        </authorList>
    </citation>
    <scope>NUCLEOTIDE SEQUENCE [LARGE SCALE GENOMIC DNA]</scope>
    <source>
        <strain evidence="3">cv. Da-Ae</strain>
        <tissue evidence="2">Seedling</tissue>
    </source>
</reference>
<proteinExistence type="predicted"/>
<dbReference type="EMBL" id="JAGKQM010000011">
    <property type="protein sequence ID" value="KAH0903791.1"/>
    <property type="molecule type" value="Genomic_DNA"/>
</dbReference>
<evidence type="ECO:0000313" key="3">
    <source>
        <dbReference type="Proteomes" id="UP000824890"/>
    </source>
</evidence>
<name>A0ABQ8BG51_BRANA</name>